<keyword evidence="3 5" id="KW-1133">Transmembrane helix</keyword>
<name>B7G4Z2_PHATC</name>
<dbReference type="PANTHER" id="PTHR40855:SF1">
    <property type="entry name" value="CLAVAMINATE SYNTHASE-LIKE PROTEIN"/>
    <property type="match status" value="1"/>
</dbReference>
<evidence type="ECO:0000313" key="7">
    <source>
        <dbReference type="EMBL" id="EEC46225.1"/>
    </source>
</evidence>
<keyword evidence="8" id="KW-1185">Reference proteome</keyword>
<proteinExistence type="predicted"/>
<keyword evidence="6" id="KW-0732">Signal</keyword>
<dbReference type="PaxDb" id="2850-Phatr47805"/>
<accession>B7G4Z2</accession>
<dbReference type="GO" id="GO:0016020">
    <property type="term" value="C:membrane"/>
    <property type="evidence" value="ECO:0007669"/>
    <property type="project" value="UniProtKB-SubCell"/>
</dbReference>
<dbReference type="AlphaFoldDB" id="B7G4Z2"/>
<keyword evidence="4 5" id="KW-0472">Membrane</keyword>
<comment type="subcellular location">
    <subcellularLocation>
        <location evidence="1">Membrane</location>
    </subcellularLocation>
</comment>
<dbReference type="GO" id="GO:0005375">
    <property type="term" value="F:copper ion transmembrane transporter activity"/>
    <property type="evidence" value="ECO:0007669"/>
    <property type="project" value="InterPro"/>
</dbReference>
<reference evidence="8" key="2">
    <citation type="submission" date="2008-08" db="EMBL/GenBank/DDBJ databases">
        <authorList>
            <consortium name="Diatom Consortium"/>
            <person name="Grigoriev I."/>
            <person name="Grimwood J."/>
            <person name="Kuo A."/>
            <person name="Otillar R.P."/>
            <person name="Salamov A."/>
            <person name="Detter J.C."/>
            <person name="Lindquist E."/>
            <person name="Shapiro H."/>
            <person name="Lucas S."/>
            <person name="Glavina del Rio T."/>
            <person name="Pitluck S."/>
            <person name="Rokhsar D."/>
            <person name="Bowler C."/>
        </authorList>
    </citation>
    <scope>GENOME REANNOTATION</scope>
    <source>
        <strain evidence="8">CCAP 1055/1</strain>
    </source>
</reference>
<feature type="signal peptide" evidence="6">
    <location>
        <begin position="1"/>
        <end position="23"/>
    </location>
</feature>
<dbReference type="Pfam" id="PF04145">
    <property type="entry name" value="Ctr"/>
    <property type="match status" value="1"/>
</dbReference>
<dbReference type="HOGENOM" id="CLU_403081_0_0_1"/>
<feature type="transmembrane region" description="Helical" evidence="5">
    <location>
        <begin position="531"/>
        <end position="553"/>
    </location>
</feature>
<evidence type="ECO:0000256" key="4">
    <source>
        <dbReference type="ARBA" id="ARBA00023136"/>
    </source>
</evidence>
<dbReference type="RefSeq" id="XP_002182324.1">
    <property type="nucleotide sequence ID" value="XM_002182288.1"/>
</dbReference>
<dbReference type="OrthoDB" id="161814at2759"/>
<evidence type="ECO:0000313" key="8">
    <source>
        <dbReference type="Proteomes" id="UP000000759"/>
    </source>
</evidence>
<reference evidence="7 8" key="1">
    <citation type="journal article" date="2008" name="Nature">
        <title>The Phaeodactylum genome reveals the evolutionary history of diatom genomes.</title>
        <authorList>
            <person name="Bowler C."/>
            <person name="Allen A.E."/>
            <person name="Badger J.H."/>
            <person name="Grimwood J."/>
            <person name="Jabbari K."/>
            <person name="Kuo A."/>
            <person name="Maheswari U."/>
            <person name="Martens C."/>
            <person name="Maumus F."/>
            <person name="Otillar R.P."/>
            <person name="Rayko E."/>
            <person name="Salamov A."/>
            <person name="Vandepoele K."/>
            <person name="Beszteri B."/>
            <person name="Gruber A."/>
            <person name="Heijde M."/>
            <person name="Katinka M."/>
            <person name="Mock T."/>
            <person name="Valentin K."/>
            <person name="Verret F."/>
            <person name="Berges J.A."/>
            <person name="Brownlee C."/>
            <person name="Cadoret J.P."/>
            <person name="Chiovitti A."/>
            <person name="Choi C.J."/>
            <person name="Coesel S."/>
            <person name="De Martino A."/>
            <person name="Detter J.C."/>
            <person name="Durkin C."/>
            <person name="Falciatore A."/>
            <person name="Fournet J."/>
            <person name="Haruta M."/>
            <person name="Huysman M.J."/>
            <person name="Jenkins B.D."/>
            <person name="Jiroutova K."/>
            <person name="Jorgensen R.E."/>
            <person name="Joubert Y."/>
            <person name="Kaplan A."/>
            <person name="Kroger N."/>
            <person name="Kroth P.G."/>
            <person name="La Roche J."/>
            <person name="Lindquist E."/>
            <person name="Lommer M."/>
            <person name="Martin-Jezequel V."/>
            <person name="Lopez P.J."/>
            <person name="Lucas S."/>
            <person name="Mangogna M."/>
            <person name="McGinnis K."/>
            <person name="Medlin L.K."/>
            <person name="Montsant A."/>
            <person name="Oudot-Le Secq M.P."/>
            <person name="Napoli C."/>
            <person name="Obornik M."/>
            <person name="Parker M.S."/>
            <person name="Petit J.L."/>
            <person name="Porcel B.M."/>
            <person name="Poulsen N."/>
            <person name="Robison M."/>
            <person name="Rychlewski L."/>
            <person name="Rynearson T.A."/>
            <person name="Schmutz J."/>
            <person name="Shapiro H."/>
            <person name="Siaut M."/>
            <person name="Stanley M."/>
            <person name="Sussman M.R."/>
            <person name="Taylor A.R."/>
            <person name="Vardi A."/>
            <person name="von Dassow P."/>
            <person name="Vyverman W."/>
            <person name="Willis A."/>
            <person name="Wyrwicz L.S."/>
            <person name="Rokhsar D.S."/>
            <person name="Weissenbach J."/>
            <person name="Armbrust E.V."/>
            <person name="Green B.R."/>
            <person name="Van de Peer Y."/>
            <person name="Grigoriev I.V."/>
        </authorList>
    </citation>
    <scope>NUCLEOTIDE SEQUENCE [LARGE SCALE GENOMIC DNA]</scope>
    <source>
        <strain evidence="7 8">CCAP 1055/1</strain>
    </source>
</reference>
<dbReference type="GeneID" id="7203049"/>
<evidence type="ECO:0000256" key="5">
    <source>
        <dbReference type="SAM" id="Phobius"/>
    </source>
</evidence>
<evidence type="ECO:0000256" key="3">
    <source>
        <dbReference type="ARBA" id="ARBA00022989"/>
    </source>
</evidence>
<evidence type="ECO:0008006" key="9">
    <source>
        <dbReference type="Google" id="ProtNLM"/>
    </source>
</evidence>
<dbReference type="STRING" id="556484.B7G4Z2"/>
<gene>
    <name evidence="7" type="ORF">PHATRDRAFT_47805</name>
</gene>
<dbReference type="Proteomes" id="UP000000759">
    <property type="component" value="Chromosome 15"/>
</dbReference>
<feature type="transmembrane region" description="Helical" evidence="5">
    <location>
        <begin position="574"/>
        <end position="592"/>
    </location>
</feature>
<dbReference type="PANTHER" id="PTHR40855">
    <property type="entry name" value="DIOX_N DOMAIN-CONTAINING PROTEIN"/>
    <property type="match status" value="1"/>
</dbReference>
<protein>
    <recommendedName>
        <fullName evidence="9">Copper transporter</fullName>
    </recommendedName>
</protein>
<sequence length="683" mass="73597">MTNRLCTVLLAAGVFSESHVTFASQNTASVSDFHSVPAFTVEELSFGHRTNDLAEALRSTGMIAVKLDHHVKHNDFDIAESRRIALGGLCGCASSDASSLFQSVSGADTSLLSDGLTTRSTFATATVGGTPLQLPVEGLEKACGRETTAAMESLRDNVAVASRSFVSAVDRLRRDSSALPNSLAPILQNIQGGTYSSLASIVKASTHLEHFHLYSKQQRQAPSGMSQASDMEEVLQVHTDAGLFLSFVPGLACGNSHTSESEHFSVLIHGKLHRAVFPPDSVGIMLGAGAQHWLKNVDSLELHATHHAVQMPSGSARAWYGMMHLVPQNAIIQEDPEPKTFADMRKAMVLSGSKTHKYGGGSLQTDEALSIGCGAGSQKINDHNFGSFGVSASRRHRRRLQMVDDASVCNNSTNFYCWMSCLDIPEAQNAQGYLNEGYSLYCLDPATLSASGNRASKAMEPCIEDGVVGLAMNENCMGSWQPTAPGVVAQELALNFTTSEEEPFCYGGTSMYMDGFHWLDSTCVIYLFPEWVLSTPGKLVAACVGSIFFGMSLEGVIRGRRDLVQSIAVGWKRLFISSGIYGLQLTMGYFIMLVVMTYSGPLFMCVVLGLMFGHIAFNAKDVLKAKKQETKEGQEECCGKEDESEITDEELSPCCQGGMEKNNVTKVSANVPEGSTPCCQNLL</sequence>
<dbReference type="eggNOG" id="ENOG502S3NF">
    <property type="taxonomic scope" value="Eukaryota"/>
</dbReference>
<evidence type="ECO:0000256" key="6">
    <source>
        <dbReference type="SAM" id="SignalP"/>
    </source>
</evidence>
<keyword evidence="2 5" id="KW-0812">Transmembrane</keyword>
<dbReference type="KEGG" id="pti:PHATRDRAFT_47805"/>
<dbReference type="OMA" id="TSMYMDG"/>
<organism evidence="7 8">
    <name type="scientific">Phaeodactylum tricornutum (strain CCAP 1055/1)</name>
    <dbReference type="NCBI Taxonomy" id="556484"/>
    <lineage>
        <taxon>Eukaryota</taxon>
        <taxon>Sar</taxon>
        <taxon>Stramenopiles</taxon>
        <taxon>Ochrophyta</taxon>
        <taxon>Bacillariophyta</taxon>
        <taxon>Bacillariophyceae</taxon>
        <taxon>Bacillariophycidae</taxon>
        <taxon>Naviculales</taxon>
        <taxon>Phaeodactylaceae</taxon>
        <taxon>Phaeodactylum</taxon>
    </lineage>
</organism>
<dbReference type="InParanoid" id="B7G4Z2"/>
<evidence type="ECO:0000256" key="2">
    <source>
        <dbReference type="ARBA" id="ARBA00022692"/>
    </source>
</evidence>
<feature type="transmembrane region" description="Helical" evidence="5">
    <location>
        <begin position="598"/>
        <end position="617"/>
    </location>
</feature>
<evidence type="ECO:0000256" key="1">
    <source>
        <dbReference type="ARBA" id="ARBA00004370"/>
    </source>
</evidence>
<dbReference type="InterPro" id="IPR007274">
    <property type="entry name" value="Cop_transporter"/>
</dbReference>
<dbReference type="EMBL" id="CM000617">
    <property type="protein sequence ID" value="EEC46225.1"/>
    <property type="molecule type" value="Genomic_DNA"/>
</dbReference>
<feature type="chain" id="PRO_5002855419" description="Copper transporter" evidence="6">
    <location>
        <begin position="24"/>
        <end position="683"/>
    </location>
</feature>